<accession>A0A8J8MG06</accession>
<dbReference type="CDD" id="cd06503">
    <property type="entry name" value="ATP-synt_Fo_b"/>
    <property type="match status" value="1"/>
</dbReference>
<name>A0A8J8MG06_9FIRM</name>
<keyword evidence="17" id="KW-1185">Reference proteome</keyword>
<comment type="subunit">
    <text evidence="13">F-type ATPases have 2 components, F(1) - the catalytic core - and F(0) - the membrane proton channel. F(1) has five subunits: alpha(3), beta(3), gamma(1), delta(1), epsilon(1). F(0) has three main subunits: a(1), b(2) and c(10-14). The alpha and beta chains form an alternating ring which encloses part of the gamma chain. F(1) is attached to F(0) by a central stalk formed by the gamma and epsilon chains, while a peripheral stalk is formed by the delta and b chains.</text>
</comment>
<dbReference type="HAMAP" id="MF_01398">
    <property type="entry name" value="ATP_synth_b_bprime"/>
    <property type="match status" value="1"/>
</dbReference>
<dbReference type="SUPFAM" id="SSF81573">
    <property type="entry name" value="F1F0 ATP synthase subunit B, membrane domain"/>
    <property type="match status" value="1"/>
</dbReference>
<dbReference type="PANTHER" id="PTHR33445">
    <property type="entry name" value="ATP SYNTHASE SUBUNIT B', CHLOROPLASTIC"/>
    <property type="match status" value="1"/>
</dbReference>
<dbReference type="GO" id="GO:0005886">
    <property type="term" value="C:plasma membrane"/>
    <property type="evidence" value="ECO:0007669"/>
    <property type="project" value="UniProtKB-SubCell"/>
</dbReference>
<dbReference type="InterPro" id="IPR050059">
    <property type="entry name" value="ATP_synthase_B_chain"/>
</dbReference>
<evidence type="ECO:0000256" key="5">
    <source>
        <dbReference type="ARBA" id="ARBA00022692"/>
    </source>
</evidence>
<feature type="coiled-coil region" evidence="15">
    <location>
        <begin position="78"/>
        <end position="153"/>
    </location>
</feature>
<keyword evidence="8 13" id="KW-0406">Ion transport</keyword>
<evidence type="ECO:0000256" key="9">
    <source>
        <dbReference type="ARBA" id="ARBA00023136"/>
    </source>
</evidence>
<comment type="function">
    <text evidence="13">Component of the F(0) channel, it forms part of the peripheral stalk, linking F(1) to F(0).</text>
</comment>
<feature type="transmembrane region" description="Helical" evidence="13">
    <location>
        <begin position="34"/>
        <end position="57"/>
    </location>
</feature>
<dbReference type="InterPro" id="IPR002146">
    <property type="entry name" value="ATP_synth_b/b'su_bac/chlpt"/>
</dbReference>
<dbReference type="GO" id="GO:0046961">
    <property type="term" value="F:proton-transporting ATPase activity, rotational mechanism"/>
    <property type="evidence" value="ECO:0007669"/>
    <property type="project" value="TreeGrafter"/>
</dbReference>
<keyword evidence="2 13" id="KW-0813">Transport</keyword>
<comment type="similarity">
    <text evidence="1 13 14">Belongs to the ATPase B chain family.</text>
</comment>
<comment type="subcellular location">
    <subcellularLocation>
        <location evidence="13">Cell membrane</location>
        <topology evidence="13">Single-pass membrane protein</topology>
    </subcellularLocation>
    <subcellularLocation>
        <location evidence="12">Endomembrane system</location>
        <topology evidence="12">Single-pass membrane protein</topology>
    </subcellularLocation>
</comment>
<keyword evidence="9 13" id="KW-0472">Membrane</keyword>
<evidence type="ECO:0000256" key="15">
    <source>
        <dbReference type="SAM" id="Coils"/>
    </source>
</evidence>
<dbReference type="AlphaFoldDB" id="A0A8J8MG06"/>
<keyword evidence="7 13" id="KW-1133">Transmembrane helix</keyword>
<evidence type="ECO:0000313" key="16">
    <source>
        <dbReference type="EMBL" id="QUI20904.1"/>
    </source>
</evidence>
<dbReference type="GO" id="GO:0046933">
    <property type="term" value="F:proton-transporting ATP synthase activity, rotational mechanism"/>
    <property type="evidence" value="ECO:0007669"/>
    <property type="project" value="UniProtKB-UniRule"/>
</dbReference>
<keyword evidence="15" id="KW-0175">Coiled coil</keyword>
<evidence type="ECO:0000313" key="17">
    <source>
        <dbReference type="Proteomes" id="UP000683246"/>
    </source>
</evidence>
<evidence type="ECO:0000256" key="6">
    <source>
        <dbReference type="ARBA" id="ARBA00022781"/>
    </source>
</evidence>
<dbReference type="RefSeq" id="WP_212696364.1">
    <property type="nucleotide sequence ID" value="NZ_CP058649.1"/>
</dbReference>
<evidence type="ECO:0000256" key="11">
    <source>
        <dbReference type="ARBA" id="ARBA00025198"/>
    </source>
</evidence>
<dbReference type="Proteomes" id="UP000683246">
    <property type="component" value="Chromosome"/>
</dbReference>
<evidence type="ECO:0000256" key="3">
    <source>
        <dbReference type="ARBA" id="ARBA00022475"/>
    </source>
</evidence>
<dbReference type="NCBIfam" id="TIGR01144">
    <property type="entry name" value="ATP_synt_b"/>
    <property type="match status" value="1"/>
</dbReference>
<evidence type="ECO:0000256" key="7">
    <source>
        <dbReference type="ARBA" id="ARBA00022989"/>
    </source>
</evidence>
<evidence type="ECO:0000256" key="13">
    <source>
        <dbReference type="HAMAP-Rule" id="MF_01398"/>
    </source>
</evidence>
<organism evidence="16 17">
    <name type="scientific">Vallitalea pronyensis</name>
    <dbReference type="NCBI Taxonomy" id="1348613"/>
    <lineage>
        <taxon>Bacteria</taxon>
        <taxon>Bacillati</taxon>
        <taxon>Bacillota</taxon>
        <taxon>Clostridia</taxon>
        <taxon>Lachnospirales</taxon>
        <taxon>Vallitaleaceae</taxon>
        <taxon>Vallitalea</taxon>
    </lineage>
</organism>
<evidence type="ECO:0000256" key="10">
    <source>
        <dbReference type="ARBA" id="ARBA00023310"/>
    </source>
</evidence>
<dbReference type="GO" id="GO:0045259">
    <property type="term" value="C:proton-transporting ATP synthase complex"/>
    <property type="evidence" value="ECO:0007669"/>
    <property type="project" value="UniProtKB-KW"/>
</dbReference>
<keyword evidence="3 13" id="KW-1003">Cell membrane</keyword>
<dbReference type="Pfam" id="PF00430">
    <property type="entry name" value="ATP-synt_B"/>
    <property type="match status" value="1"/>
</dbReference>
<comment type="function">
    <text evidence="11 13">F(1)F(0) ATP synthase produces ATP from ADP in the presence of a proton or sodium gradient. F-type ATPases consist of two structural domains, F(1) containing the extramembraneous catalytic core and F(0) containing the membrane proton channel, linked together by a central stalk and a peripheral stalk. During catalysis, ATP synthesis in the catalytic domain of F(1) is coupled via a rotary mechanism of the central stalk subunits to proton translocation.</text>
</comment>
<keyword evidence="4 13" id="KW-0138">CF(0)</keyword>
<dbReference type="InterPro" id="IPR005864">
    <property type="entry name" value="ATP_synth_F0_bsu_bac"/>
</dbReference>
<protein>
    <recommendedName>
        <fullName evidence="13">ATP synthase subunit b</fullName>
    </recommendedName>
    <alternativeName>
        <fullName evidence="13">ATP synthase F(0) sector subunit b</fullName>
    </alternativeName>
    <alternativeName>
        <fullName evidence="13">ATPase subunit I</fullName>
    </alternativeName>
    <alternativeName>
        <fullName evidence="13">F-type ATPase subunit b</fullName>
        <shortName evidence="13">F-ATPase subunit b</shortName>
    </alternativeName>
</protein>
<reference evidence="16" key="1">
    <citation type="submission" date="2020-07" db="EMBL/GenBank/DDBJ databases">
        <title>Vallitalea pronyensis genome.</title>
        <authorList>
            <person name="Postec A."/>
        </authorList>
    </citation>
    <scope>NUCLEOTIDE SEQUENCE</scope>
    <source>
        <strain evidence="16">FatNI3</strain>
    </source>
</reference>
<dbReference type="GO" id="GO:0012505">
    <property type="term" value="C:endomembrane system"/>
    <property type="evidence" value="ECO:0007669"/>
    <property type="project" value="UniProtKB-SubCell"/>
</dbReference>
<keyword evidence="6 13" id="KW-0375">Hydrogen ion transport</keyword>
<evidence type="ECO:0000256" key="12">
    <source>
        <dbReference type="ARBA" id="ARBA00037847"/>
    </source>
</evidence>
<evidence type="ECO:0000256" key="8">
    <source>
        <dbReference type="ARBA" id="ARBA00023065"/>
    </source>
</evidence>
<dbReference type="PANTHER" id="PTHR33445:SF1">
    <property type="entry name" value="ATP SYNTHASE SUBUNIT B"/>
    <property type="match status" value="1"/>
</dbReference>
<evidence type="ECO:0000256" key="2">
    <source>
        <dbReference type="ARBA" id="ARBA00022448"/>
    </source>
</evidence>
<evidence type="ECO:0000256" key="4">
    <source>
        <dbReference type="ARBA" id="ARBA00022547"/>
    </source>
</evidence>
<dbReference type="KEGG" id="vpy:HZI73_00635"/>
<evidence type="ECO:0000256" key="1">
    <source>
        <dbReference type="ARBA" id="ARBA00005513"/>
    </source>
</evidence>
<gene>
    <name evidence="13 16" type="primary">atpF</name>
    <name evidence="16" type="ORF">HZI73_00635</name>
</gene>
<evidence type="ECO:0000256" key="14">
    <source>
        <dbReference type="RuleBase" id="RU003848"/>
    </source>
</evidence>
<sequence>MINSMNYLAVPFMKGGKENLNIIESWIIGFDLQMAIQIVLHIASILILFYFIAKLLFNPVRDILQKRKDSIAKEYQFIKTEKQKALALEKEYKDKLANIDKEATAILEDARRRALEKERQIIKEADDEAARLMQRANTEIEREKEKVKDDIKTEIIDVAKILASKFVASSIDQQTSDRLLDETIESIGEETWLS</sequence>
<proteinExistence type="inferred from homology"/>
<keyword evidence="5 13" id="KW-0812">Transmembrane</keyword>
<dbReference type="InterPro" id="IPR028987">
    <property type="entry name" value="ATP_synth_B-like_membr_sf"/>
</dbReference>
<keyword evidence="10 13" id="KW-0066">ATP synthesis</keyword>
<dbReference type="EMBL" id="CP058649">
    <property type="protein sequence ID" value="QUI20904.1"/>
    <property type="molecule type" value="Genomic_DNA"/>
</dbReference>